<reference evidence="1" key="1">
    <citation type="submission" date="2020-01" db="EMBL/GenBank/DDBJ databases">
        <title>Patterns of diversity and host range of bacteriophage communities associated with bean-nodulatin bacteria.</title>
        <authorList>
            <person name="Vann Cauwenberghe J."/>
            <person name="Santamaria R.I."/>
            <person name="Bustos P."/>
            <person name="Juarez S."/>
            <person name="Gonzalez V."/>
        </authorList>
    </citation>
    <scope>NUCLEOTIDE SEQUENCE</scope>
</reference>
<dbReference type="InterPro" id="IPR054438">
    <property type="entry name" value="Struct_cement_gp24/gp6"/>
</dbReference>
<organism evidence="1 2">
    <name type="scientific">Rhizobium phage RHph_Y17</name>
    <dbReference type="NCBI Taxonomy" id="2509771"/>
    <lineage>
        <taxon>Viruses</taxon>
        <taxon>Duplodnaviria</taxon>
        <taxon>Heunggongvirae</taxon>
        <taxon>Uroviricota</taxon>
        <taxon>Caudoviricetes</taxon>
        <taxon>Kleczkowskavirus</taxon>
        <taxon>Kleczkowskavirus RHEph4</taxon>
    </lineage>
</organism>
<gene>
    <name evidence="1" type="ORF">EVB51_025</name>
</gene>
<evidence type="ECO:0000313" key="1">
    <source>
        <dbReference type="EMBL" id="QIG67642.1"/>
    </source>
</evidence>
<sequence length="156" mass="16214">MPNVQSTYTENLRVGVAGQRANMEPVDLISRSVEDVAGLGFGIVVQQGAGDKGCTSDLNTAAMDAYKFLGVTMRERGVNPETPNGWAKGESALIMRKGVIWVQVDGAVAAGNDVTVTLATGKLGTKAVAAGIIAIPNARWETSAADLGLAQLRLSN</sequence>
<dbReference type="EMBL" id="MN988482">
    <property type="protein sequence ID" value="QIG67642.1"/>
    <property type="molecule type" value="Genomic_DNA"/>
</dbReference>
<dbReference type="Pfam" id="PF22758">
    <property type="entry name" value="Phage_cement"/>
    <property type="match status" value="1"/>
</dbReference>
<name>A0A7S5QX52_9CAUD</name>
<accession>A0A7S5QX52</accession>
<proteinExistence type="predicted"/>
<evidence type="ECO:0000313" key="2">
    <source>
        <dbReference type="Proteomes" id="UP000612501"/>
    </source>
</evidence>
<dbReference type="Proteomes" id="UP000612501">
    <property type="component" value="Segment"/>
</dbReference>
<protein>
    <submittedName>
        <fullName evidence="1">Uncharacterized protein</fullName>
    </submittedName>
</protein>